<protein>
    <submittedName>
        <fullName evidence="2">Uncharacterized protein</fullName>
    </submittedName>
</protein>
<keyword evidence="3" id="KW-1185">Reference proteome</keyword>
<comment type="caution">
    <text evidence="2">The sequence shown here is derived from an EMBL/GenBank/DDBJ whole genome shotgun (WGS) entry which is preliminary data.</text>
</comment>
<evidence type="ECO:0000313" key="2">
    <source>
        <dbReference type="EMBL" id="KAL0106713.1"/>
    </source>
</evidence>
<organism evidence="2 3">
    <name type="scientific">Cardiocondyla obscurior</name>
    <dbReference type="NCBI Taxonomy" id="286306"/>
    <lineage>
        <taxon>Eukaryota</taxon>
        <taxon>Metazoa</taxon>
        <taxon>Ecdysozoa</taxon>
        <taxon>Arthropoda</taxon>
        <taxon>Hexapoda</taxon>
        <taxon>Insecta</taxon>
        <taxon>Pterygota</taxon>
        <taxon>Neoptera</taxon>
        <taxon>Endopterygota</taxon>
        <taxon>Hymenoptera</taxon>
        <taxon>Apocrita</taxon>
        <taxon>Aculeata</taxon>
        <taxon>Formicoidea</taxon>
        <taxon>Formicidae</taxon>
        <taxon>Myrmicinae</taxon>
        <taxon>Cardiocondyla</taxon>
    </lineage>
</organism>
<feature type="region of interest" description="Disordered" evidence="1">
    <location>
        <begin position="214"/>
        <end position="243"/>
    </location>
</feature>
<reference evidence="2 3" key="1">
    <citation type="submission" date="2023-03" db="EMBL/GenBank/DDBJ databases">
        <title>High recombination rates correlate with genetic variation in Cardiocondyla obscurior ants.</title>
        <authorList>
            <person name="Errbii M."/>
        </authorList>
    </citation>
    <scope>NUCLEOTIDE SEQUENCE [LARGE SCALE GENOMIC DNA]</scope>
    <source>
        <strain evidence="2">Alpha-2009</strain>
        <tissue evidence="2">Whole body</tissue>
    </source>
</reference>
<name>A0AAW2ETQ3_9HYME</name>
<dbReference type="AlphaFoldDB" id="A0AAW2ETQ3"/>
<proteinExistence type="predicted"/>
<feature type="compositionally biased region" description="Basic and acidic residues" evidence="1">
    <location>
        <begin position="214"/>
        <end position="223"/>
    </location>
</feature>
<gene>
    <name evidence="2" type="ORF">PUN28_015334</name>
</gene>
<accession>A0AAW2ETQ3</accession>
<sequence>MLKRPKAQNSLLEDYPKANELPAWFNEALEIREEPRLLHVLFLFHNINLLTDEFRNKIYMRDERELDSRIHRNVTYVITERKNIKFTAPSIVEVFISVGNLFRESASTFHDKTPTLFTEALRRRESEAILYQLSFIKFIKYIYTSLFQLNSYLSIVNLVTWHYQNVAALTWWSDRRKNHRTSRNRSYDYHFAATRDTGLADNVPHRKVMPDVRSRMGKCKPEAGNEVPTPPQEPSASRAIETAPLMDHDESWGSAPSKFDILFA</sequence>
<evidence type="ECO:0000256" key="1">
    <source>
        <dbReference type="SAM" id="MobiDB-lite"/>
    </source>
</evidence>
<dbReference type="EMBL" id="JADYXP020000017">
    <property type="protein sequence ID" value="KAL0106713.1"/>
    <property type="molecule type" value="Genomic_DNA"/>
</dbReference>
<dbReference type="Proteomes" id="UP001430953">
    <property type="component" value="Unassembled WGS sequence"/>
</dbReference>
<evidence type="ECO:0000313" key="3">
    <source>
        <dbReference type="Proteomes" id="UP001430953"/>
    </source>
</evidence>